<feature type="region of interest" description="Disordered" evidence="2">
    <location>
        <begin position="257"/>
        <end position="286"/>
    </location>
</feature>
<evidence type="ECO:0000313" key="4">
    <source>
        <dbReference type="Proteomes" id="UP000316759"/>
    </source>
</evidence>
<organism evidence="3 4">
    <name type="scientific">Fasciola gigantica</name>
    <name type="common">Giant liver fluke</name>
    <dbReference type="NCBI Taxonomy" id="46835"/>
    <lineage>
        <taxon>Eukaryota</taxon>
        <taxon>Metazoa</taxon>
        <taxon>Spiralia</taxon>
        <taxon>Lophotrochozoa</taxon>
        <taxon>Platyhelminthes</taxon>
        <taxon>Trematoda</taxon>
        <taxon>Digenea</taxon>
        <taxon>Plagiorchiida</taxon>
        <taxon>Echinostomata</taxon>
        <taxon>Echinostomatoidea</taxon>
        <taxon>Fasciolidae</taxon>
        <taxon>Fasciola</taxon>
    </lineage>
</organism>
<dbReference type="Proteomes" id="UP000316759">
    <property type="component" value="Unassembled WGS sequence"/>
</dbReference>
<dbReference type="EMBL" id="SUNJ01010167">
    <property type="protein sequence ID" value="TPP59850.1"/>
    <property type="molecule type" value="Genomic_DNA"/>
</dbReference>
<keyword evidence="4" id="KW-1185">Reference proteome</keyword>
<gene>
    <name evidence="3" type="ORF">FGIG_04353</name>
</gene>
<dbReference type="STRING" id="46835.A0A504YPT6"/>
<evidence type="ECO:0000256" key="1">
    <source>
        <dbReference type="SAM" id="Coils"/>
    </source>
</evidence>
<name>A0A504YPT6_FASGI</name>
<feature type="compositionally biased region" description="Basic and acidic residues" evidence="2">
    <location>
        <begin position="258"/>
        <end position="271"/>
    </location>
</feature>
<feature type="compositionally biased region" description="Polar residues" evidence="2">
    <location>
        <begin position="273"/>
        <end position="286"/>
    </location>
</feature>
<dbReference type="AlphaFoldDB" id="A0A504YPT6"/>
<sequence>MSELEKLVCDIGYQVGLLTSQLEEEKTFLSELQSKFRSLSKETQNKREVKRALEEEIKQLENTYFRQSKNCDELENTTDALKQHNQYLETALVEIKKSNEKLRQERMDFVSECRKKLRVYEDYFNENEKLKMFIDLWKSKRTTNGELISKCHFNFMVTATGLPDVIKETARKMVAYYENPLEPTLVMAAELEEKLSEEVHLANGIDTDPGCNHRERKTAVLRGINGFLANESDLIMDSQLVDSSRLRVSALDTSIIPQKDDRDNDSTRDDSTMVLNITDPSGDMNS</sequence>
<reference evidence="3 4" key="1">
    <citation type="submission" date="2019-04" db="EMBL/GenBank/DDBJ databases">
        <title>Annotation for the trematode Fasciola gigantica.</title>
        <authorList>
            <person name="Choi Y.-J."/>
        </authorList>
    </citation>
    <scope>NUCLEOTIDE SEQUENCE [LARGE SCALE GENOMIC DNA]</scope>
    <source>
        <strain evidence="3">Uganda_cow_1</strain>
    </source>
</reference>
<keyword evidence="1" id="KW-0175">Coiled coil</keyword>
<evidence type="ECO:0000256" key="2">
    <source>
        <dbReference type="SAM" id="MobiDB-lite"/>
    </source>
</evidence>
<proteinExistence type="predicted"/>
<evidence type="ECO:0000313" key="3">
    <source>
        <dbReference type="EMBL" id="TPP59850.1"/>
    </source>
</evidence>
<comment type="caution">
    <text evidence="3">The sequence shown here is derived from an EMBL/GenBank/DDBJ whole genome shotgun (WGS) entry which is preliminary data.</text>
</comment>
<feature type="coiled-coil region" evidence="1">
    <location>
        <begin position="36"/>
        <end position="108"/>
    </location>
</feature>
<accession>A0A504YPT6</accession>
<protein>
    <submittedName>
        <fullName evidence="3">Uncharacterized protein</fullName>
    </submittedName>
</protein>
<dbReference type="OrthoDB" id="6285262at2759"/>